<feature type="region of interest" description="Disordered" evidence="9">
    <location>
        <begin position="81"/>
        <end position="101"/>
    </location>
</feature>
<keyword evidence="3" id="KW-0963">Cytoplasm</keyword>
<dbReference type="SUPFAM" id="SSF48452">
    <property type="entry name" value="TPR-like"/>
    <property type="match status" value="1"/>
</dbReference>
<reference evidence="10 11" key="1">
    <citation type="submission" date="2019-05" db="EMBL/GenBank/DDBJ databases">
        <title>Draft Whole-Genome sequence of the green sulfur bacterium Prosthecochloris vibrioformis DSM 260.</title>
        <authorList>
            <person name="Meyer T.E."/>
            <person name="Kyndt J.A."/>
        </authorList>
    </citation>
    <scope>NUCLEOTIDE SEQUENCE [LARGE SCALE GENOMIC DNA]</scope>
    <source>
        <strain evidence="10 11">DSM 260</strain>
    </source>
</reference>
<keyword evidence="11" id="KW-1185">Reference proteome</keyword>
<dbReference type="Proteomes" id="UP000309544">
    <property type="component" value="Unassembled WGS sequence"/>
</dbReference>
<evidence type="ECO:0000256" key="4">
    <source>
        <dbReference type="ARBA" id="ARBA00022737"/>
    </source>
</evidence>
<gene>
    <name evidence="10" type="ORF">FGF68_05105</name>
</gene>
<dbReference type="GO" id="GO:0005876">
    <property type="term" value="C:spindle microtubule"/>
    <property type="evidence" value="ECO:0007669"/>
    <property type="project" value="TreeGrafter"/>
</dbReference>
<dbReference type="PANTHER" id="PTHR16056">
    <property type="entry name" value="REGULATOR OF MICROTUBULE DYNAMICS PROTEIN"/>
    <property type="match status" value="1"/>
</dbReference>
<evidence type="ECO:0000256" key="3">
    <source>
        <dbReference type="ARBA" id="ARBA00022490"/>
    </source>
</evidence>
<dbReference type="Pfam" id="PF21033">
    <property type="entry name" value="RMD1-3"/>
    <property type="match status" value="1"/>
</dbReference>
<evidence type="ECO:0000256" key="2">
    <source>
        <dbReference type="ARBA" id="ARBA00011375"/>
    </source>
</evidence>
<dbReference type="PROSITE" id="PS51257">
    <property type="entry name" value="PROKAR_LIPOPROTEIN"/>
    <property type="match status" value="1"/>
</dbReference>
<accession>A0A5C4S0K8</accession>
<dbReference type="AlphaFoldDB" id="A0A5C4S0K8"/>
<evidence type="ECO:0000313" key="11">
    <source>
        <dbReference type="Proteomes" id="UP000309544"/>
    </source>
</evidence>
<dbReference type="InterPro" id="IPR049039">
    <property type="entry name" value="RMD1-3_a_helical_rpt"/>
</dbReference>
<comment type="subunit">
    <text evidence="2">Interacts with microtubules.</text>
</comment>
<dbReference type="EMBL" id="VDCI01000003">
    <property type="protein sequence ID" value="TNJ36954.1"/>
    <property type="molecule type" value="Genomic_DNA"/>
</dbReference>
<protein>
    <recommendedName>
        <fullName evidence="7">Regulator of microtubule dynamics protein 1</fullName>
    </recommendedName>
    <alternativeName>
        <fullName evidence="8">Protein FAM82B</fullName>
    </alternativeName>
</protein>
<dbReference type="GO" id="GO:0097431">
    <property type="term" value="C:mitotic spindle pole"/>
    <property type="evidence" value="ECO:0007669"/>
    <property type="project" value="TreeGrafter"/>
</dbReference>
<comment type="caution">
    <text evidence="10">The sequence shown here is derived from an EMBL/GenBank/DDBJ whole genome shotgun (WGS) entry which is preliminary data.</text>
</comment>
<feature type="compositionally biased region" description="Polar residues" evidence="9">
    <location>
        <begin position="35"/>
        <end position="56"/>
    </location>
</feature>
<evidence type="ECO:0000256" key="8">
    <source>
        <dbReference type="ARBA" id="ARBA00041958"/>
    </source>
</evidence>
<dbReference type="InterPro" id="IPR011990">
    <property type="entry name" value="TPR-like_helical_dom_sf"/>
</dbReference>
<evidence type="ECO:0000313" key="10">
    <source>
        <dbReference type="EMBL" id="TNJ36954.1"/>
    </source>
</evidence>
<keyword evidence="6" id="KW-0206">Cytoskeleton</keyword>
<evidence type="ECO:0000256" key="9">
    <source>
        <dbReference type="SAM" id="MobiDB-lite"/>
    </source>
</evidence>
<organism evidence="10 11">
    <name type="scientific">Prosthecochloris vibrioformis</name>
    <name type="common">Chlorobium vibrioforme</name>
    <dbReference type="NCBI Taxonomy" id="1098"/>
    <lineage>
        <taxon>Bacteria</taxon>
        <taxon>Pseudomonadati</taxon>
        <taxon>Chlorobiota</taxon>
        <taxon>Chlorobiia</taxon>
        <taxon>Chlorobiales</taxon>
        <taxon>Chlorobiaceae</taxon>
        <taxon>Prosthecochloris</taxon>
    </lineage>
</organism>
<name>A0A5C4S0K8_PROVB</name>
<evidence type="ECO:0000256" key="5">
    <source>
        <dbReference type="ARBA" id="ARBA00022803"/>
    </source>
</evidence>
<feature type="region of interest" description="Disordered" evidence="9">
    <location>
        <begin position="34"/>
        <end position="64"/>
    </location>
</feature>
<evidence type="ECO:0000256" key="1">
    <source>
        <dbReference type="ARBA" id="ARBA00004245"/>
    </source>
</evidence>
<keyword evidence="4" id="KW-0677">Repeat</keyword>
<evidence type="ECO:0000256" key="6">
    <source>
        <dbReference type="ARBA" id="ARBA00023212"/>
    </source>
</evidence>
<comment type="subcellular location">
    <subcellularLocation>
        <location evidence="1">Cytoplasm</location>
        <location evidence="1">Cytoskeleton</location>
    </subcellularLocation>
</comment>
<evidence type="ECO:0000256" key="7">
    <source>
        <dbReference type="ARBA" id="ARBA00039966"/>
    </source>
</evidence>
<dbReference type="RefSeq" id="WP_139626439.1">
    <property type="nucleotide sequence ID" value="NZ_VDCI01000003.1"/>
</dbReference>
<keyword evidence="5" id="KW-0802">TPR repeat</keyword>
<dbReference type="GO" id="GO:0005737">
    <property type="term" value="C:cytoplasm"/>
    <property type="evidence" value="ECO:0007669"/>
    <property type="project" value="TreeGrafter"/>
</dbReference>
<dbReference type="GO" id="GO:0008017">
    <property type="term" value="F:microtubule binding"/>
    <property type="evidence" value="ECO:0007669"/>
    <property type="project" value="TreeGrafter"/>
</dbReference>
<sequence length="339" mass="38228">MRRTRPITAREKVAPVMLLCGLLVSCSGGEKSGVIRSQQSHEQIPVTQRSPATHEQSLPEGLHQGVTSSYGLRAAILKPQHHAETTSITVKPDKKKPPPPSPEMIFRSKLRKADAAFAAMDYEKAEHLYRSLLVGSPEKAELHWKLARLYISTGESLPRSASLERRQWFDKAIQHARQSVRLDETCGRCHTWLAAALGVHADDLGAKEKIRNANTIKTELERALALDPKDDIAWSILGSFNREIAGIGWVERMVANAFLGEVPKGSYEEAERMFLKAIALNPDIIRHHYELGLLYREQKRYTEALRVFRIALTKPLQMKSDIQRKENMRSMTEKLSGLP</sequence>
<dbReference type="PANTHER" id="PTHR16056:SF16">
    <property type="entry name" value="REGULATOR OF MICROTUBULE DYNAMICS PROTEIN 1"/>
    <property type="match status" value="1"/>
</dbReference>
<proteinExistence type="predicted"/>
<dbReference type="Gene3D" id="1.25.40.10">
    <property type="entry name" value="Tetratricopeptide repeat domain"/>
    <property type="match status" value="1"/>
</dbReference>